<dbReference type="Pfam" id="PF05050">
    <property type="entry name" value="Methyltransf_21"/>
    <property type="match status" value="1"/>
</dbReference>
<dbReference type="Proteomes" id="UP000243528">
    <property type="component" value="Unassembled WGS sequence"/>
</dbReference>
<proteinExistence type="predicted"/>
<organism evidence="4 5">
    <name type="scientific">Haloactinopolyspora alba</name>
    <dbReference type="NCBI Taxonomy" id="648780"/>
    <lineage>
        <taxon>Bacteria</taxon>
        <taxon>Bacillati</taxon>
        <taxon>Actinomycetota</taxon>
        <taxon>Actinomycetes</taxon>
        <taxon>Jiangellales</taxon>
        <taxon>Jiangellaceae</taxon>
        <taxon>Haloactinopolyspora</taxon>
    </lineage>
</organism>
<evidence type="ECO:0000256" key="1">
    <source>
        <dbReference type="SAM" id="Coils"/>
    </source>
</evidence>
<dbReference type="GO" id="GO:0008168">
    <property type="term" value="F:methyltransferase activity"/>
    <property type="evidence" value="ECO:0007669"/>
    <property type="project" value="UniProtKB-KW"/>
</dbReference>
<accession>A0A2P8DT50</accession>
<comment type="caution">
    <text evidence="4">The sequence shown here is derived from an EMBL/GenBank/DDBJ whole genome shotgun (WGS) entry which is preliminary data.</text>
</comment>
<dbReference type="GO" id="GO:0032259">
    <property type="term" value="P:methylation"/>
    <property type="evidence" value="ECO:0007669"/>
    <property type="project" value="UniProtKB-KW"/>
</dbReference>
<dbReference type="NCBIfam" id="TIGR01444">
    <property type="entry name" value="fkbM_fam"/>
    <property type="match status" value="1"/>
</dbReference>
<dbReference type="InterPro" id="IPR006342">
    <property type="entry name" value="FkbM_mtfrase"/>
</dbReference>
<evidence type="ECO:0000256" key="2">
    <source>
        <dbReference type="SAM" id="MobiDB-lite"/>
    </source>
</evidence>
<reference evidence="4 5" key="1">
    <citation type="submission" date="2018-03" db="EMBL/GenBank/DDBJ databases">
        <title>Genomic Encyclopedia of Archaeal and Bacterial Type Strains, Phase II (KMG-II): from individual species to whole genera.</title>
        <authorList>
            <person name="Goeker M."/>
        </authorList>
    </citation>
    <scope>NUCLEOTIDE SEQUENCE [LARGE SCALE GENOMIC DNA]</scope>
    <source>
        <strain evidence="4 5">DSM 45211</strain>
    </source>
</reference>
<evidence type="ECO:0000259" key="3">
    <source>
        <dbReference type="Pfam" id="PF05050"/>
    </source>
</evidence>
<dbReference type="Gene3D" id="1.10.287.1490">
    <property type="match status" value="1"/>
</dbReference>
<evidence type="ECO:0000313" key="5">
    <source>
        <dbReference type="Proteomes" id="UP000243528"/>
    </source>
</evidence>
<dbReference type="InterPro" id="IPR052514">
    <property type="entry name" value="SAM-dependent_MTase"/>
</dbReference>
<gene>
    <name evidence="4" type="ORF">CLV30_11654</name>
</gene>
<keyword evidence="1" id="KW-0175">Coiled coil</keyword>
<feature type="compositionally biased region" description="Basic and acidic residues" evidence="2">
    <location>
        <begin position="384"/>
        <end position="404"/>
    </location>
</feature>
<name>A0A2P8DT50_9ACTN</name>
<keyword evidence="5" id="KW-1185">Reference proteome</keyword>
<keyword evidence="4" id="KW-0808">Transferase</keyword>
<dbReference type="EMBL" id="PYGE01000016">
    <property type="protein sequence ID" value="PSL00394.1"/>
    <property type="molecule type" value="Genomic_DNA"/>
</dbReference>
<evidence type="ECO:0000313" key="4">
    <source>
        <dbReference type="EMBL" id="PSL00394.1"/>
    </source>
</evidence>
<feature type="coiled-coil region" evidence="1">
    <location>
        <begin position="239"/>
        <end position="332"/>
    </location>
</feature>
<dbReference type="SUPFAM" id="SSF53335">
    <property type="entry name" value="S-adenosyl-L-methionine-dependent methyltransferases"/>
    <property type="match status" value="1"/>
</dbReference>
<dbReference type="PANTHER" id="PTHR34203:SF15">
    <property type="entry name" value="SLL1173 PROTEIN"/>
    <property type="match status" value="1"/>
</dbReference>
<feature type="compositionally biased region" description="Basic residues" evidence="2">
    <location>
        <begin position="371"/>
        <end position="383"/>
    </location>
</feature>
<protein>
    <submittedName>
        <fullName evidence="4">FkbM family methyltransferase</fullName>
    </submittedName>
</protein>
<feature type="domain" description="Methyltransferase FkbM" evidence="3">
    <location>
        <begin position="32"/>
        <end position="198"/>
    </location>
</feature>
<dbReference type="PANTHER" id="PTHR34203">
    <property type="entry name" value="METHYLTRANSFERASE, FKBM FAMILY PROTEIN"/>
    <property type="match status" value="1"/>
</dbReference>
<keyword evidence="4" id="KW-0489">Methyltransferase</keyword>
<feature type="region of interest" description="Disordered" evidence="2">
    <location>
        <begin position="371"/>
        <end position="404"/>
    </location>
</feature>
<dbReference type="Gene3D" id="3.40.50.150">
    <property type="entry name" value="Vaccinia Virus protein VP39"/>
    <property type="match status" value="1"/>
</dbReference>
<dbReference type="InterPro" id="IPR029063">
    <property type="entry name" value="SAM-dependent_MTases_sf"/>
</dbReference>
<sequence length="404" mass="45697">MTSEISKDGKAARPFVTDIEPYFFGRPVTYVDAGAHNGSVFRQLLASGFYVREAHLVEPNPRTFEALRATAEDVHNVNHVACHNIALSSAAGTVTMRDEDSMTHVVADPSHEPSDSGTFEIETTTLDDLIQRSGIGHINLLKIDVEGHELQVLEGASKALTEEAVDILYIETGLDPASEQHVLYKDVEEALQPYGYRVLRFYEQRNEWLDDSPVLRRTNIAFVSSSFAERHPYKLSRELVRLRKRNDQLSETNDELKQKNDELSTANDALQQRIDELFTEVGTLREQVSTIRSLEREREEARTAAATAAKQLAETEQQAREVEQRLTHERDEFVKYADGLQKRYVGVLQSRTWRVMAPARVAGRFVRRLRGRPAARSKMPKRPAVHDHGPSIGHGERNRPSAHP</sequence>
<dbReference type="AlphaFoldDB" id="A0A2P8DT50"/>
<dbReference type="RefSeq" id="WP_165358642.1">
    <property type="nucleotide sequence ID" value="NZ_PYGE01000016.1"/>
</dbReference>